<feature type="compositionally biased region" description="Basic and acidic residues" evidence="1">
    <location>
        <begin position="13"/>
        <end position="25"/>
    </location>
</feature>
<name>A0AAE0XWL4_9GAST</name>
<evidence type="ECO:0000313" key="2">
    <source>
        <dbReference type="EMBL" id="KAK3719786.1"/>
    </source>
</evidence>
<reference evidence="2" key="1">
    <citation type="journal article" date="2023" name="G3 (Bethesda)">
        <title>A reference genome for the long-term kleptoplast-retaining sea slug Elysia crispata morphotype clarki.</title>
        <authorList>
            <person name="Eastman K.E."/>
            <person name="Pendleton A.L."/>
            <person name="Shaikh M.A."/>
            <person name="Suttiyut T."/>
            <person name="Ogas R."/>
            <person name="Tomko P."/>
            <person name="Gavelis G."/>
            <person name="Widhalm J.R."/>
            <person name="Wisecaver J.H."/>
        </authorList>
    </citation>
    <scope>NUCLEOTIDE SEQUENCE</scope>
    <source>
        <strain evidence="2">ECLA1</strain>
    </source>
</reference>
<gene>
    <name evidence="2" type="ORF">RRG08_040089</name>
</gene>
<comment type="caution">
    <text evidence="2">The sequence shown here is derived from an EMBL/GenBank/DDBJ whole genome shotgun (WGS) entry which is preliminary data.</text>
</comment>
<accession>A0AAE0XWL4</accession>
<evidence type="ECO:0000256" key="1">
    <source>
        <dbReference type="SAM" id="MobiDB-lite"/>
    </source>
</evidence>
<feature type="region of interest" description="Disordered" evidence="1">
    <location>
        <begin position="1"/>
        <end position="25"/>
    </location>
</feature>
<organism evidence="2 3">
    <name type="scientific">Elysia crispata</name>
    <name type="common">lettuce slug</name>
    <dbReference type="NCBI Taxonomy" id="231223"/>
    <lineage>
        <taxon>Eukaryota</taxon>
        <taxon>Metazoa</taxon>
        <taxon>Spiralia</taxon>
        <taxon>Lophotrochozoa</taxon>
        <taxon>Mollusca</taxon>
        <taxon>Gastropoda</taxon>
        <taxon>Heterobranchia</taxon>
        <taxon>Euthyneura</taxon>
        <taxon>Panpulmonata</taxon>
        <taxon>Sacoglossa</taxon>
        <taxon>Placobranchoidea</taxon>
        <taxon>Plakobranchidae</taxon>
        <taxon>Elysia</taxon>
    </lineage>
</organism>
<protein>
    <submittedName>
        <fullName evidence="2">Uncharacterized protein</fullName>
    </submittedName>
</protein>
<proteinExistence type="predicted"/>
<dbReference type="AlphaFoldDB" id="A0AAE0XWL4"/>
<dbReference type="Proteomes" id="UP001283361">
    <property type="component" value="Unassembled WGS sequence"/>
</dbReference>
<evidence type="ECO:0000313" key="3">
    <source>
        <dbReference type="Proteomes" id="UP001283361"/>
    </source>
</evidence>
<sequence length="117" mass="13014">MDQMMPDTGCGEINRDGEEESRDKDILHKEVQLHRGLATVLTFSSKHLLITRSFFSQVTCNLISGCHLGQETESDARTGVDSARLAVTIKSPEWAANILQPCVTELNVLHWYSGRVA</sequence>
<dbReference type="EMBL" id="JAWDGP010007412">
    <property type="protein sequence ID" value="KAK3719786.1"/>
    <property type="molecule type" value="Genomic_DNA"/>
</dbReference>
<keyword evidence="3" id="KW-1185">Reference proteome</keyword>